<dbReference type="InterPro" id="IPR002646">
    <property type="entry name" value="PolA_pol_head_dom"/>
</dbReference>
<reference evidence="11" key="1">
    <citation type="journal article" date="2014" name="Front. Microbiol.">
        <title>High frequency of phylogenetically diverse reductive dehalogenase-homologous genes in deep subseafloor sedimentary metagenomes.</title>
        <authorList>
            <person name="Kawai M."/>
            <person name="Futagami T."/>
            <person name="Toyoda A."/>
            <person name="Takaki Y."/>
            <person name="Nishi S."/>
            <person name="Hori S."/>
            <person name="Arai W."/>
            <person name="Tsubouchi T."/>
            <person name="Morono Y."/>
            <person name="Uchiyama I."/>
            <person name="Ito T."/>
            <person name="Fujiyama A."/>
            <person name="Inagaki F."/>
            <person name="Takami H."/>
        </authorList>
    </citation>
    <scope>NUCLEOTIDE SEQUENCE</scope>
    <source>
        <strain evidence="11">Expedition CK06-06</strain>
    </source>
</reference>
<keyword evidence="5" id="KW-0548">Nucleotidyltransferase</keyword>
<dbReference type="InterPro" id="IPR043519">
    <property type="entry name" value="NT_sf"/>
</dbReference>
<dbReference type="PANTHER" id="PTHR47788">
    <property type="entry name" value="POLYA POLYMERASE"/>
    <property type="match status" value="1"/>
</dbReference>
<dbReference type="GO" id="GO:0000049">
    <property type="term" value="F:tRNA binding"/>
    <property type="evidence" value="ECO:0007669"/>
    <property type="project" value="UniProtKB-KW"/>
</dbReference>
<organism evidence="11">
    <name type="scientific">marine sediment metagenome</name>
    <dbReference type="NCBI Taxonomy" id="412755"/>
    <lineage>
        <taxon>unclassified sequences</taxon>
        <taxon>metagenomes</taxon>
        <taxon>ecological metagenomes</taxon>
    </lineage>
</organism>
<keyword evidence="4" id="KW-0819">tRNA processing</keyword>
<evidence type="ECO:0000256" key="3">
    <source>
        <dbReference type="ARBA" id="ARBA00022679"/>
    </source>
</evidence>
<dbReference type="EMBL" id="BARW01042438">
    <property type="protein sequence ID" value="GAJ22327.1"/>
    <property type="molecule type" value="Genomic_DNA"/>
</dbReference>
<evidence type="ECO:0000256" key="9">
    <source>
        <dbReference type="ARBA" id="ARBA00022884"/>
    </source>
</evidence>
<comment type="caution">
    <text evidence="11">The sequence shown here is derived from an EMBL/GenBank/DDBJ whole genome shotgun (WGS) entry which is preliminary data.</text>
</comment>
<feature type="non-terminal residue" evidence="11">
    <location>
        <position position="63"/>
    </location>
</feature>
<dbReference type="GO" id="GO:0008033">
    <property type="term" value="P:tRNA processing"/>
    <property type="evidence" value="ECO:0007669"/>
    <property type="project" value="UniProtKB-KW"/>
</dbReference>
<dbReference type="SUPFAM" id="SSF81301">
    <property type="entry name" value="Nucleotidyltransferase"/>
    <property type="match status" value="1"/>
</dbReference>
<keyword evidence="3" id="KW-0808">Transferase</keyword>
<dbReference type="InterPro" id="IPR052390">
    <property type="entry name" value="tRNA_nt/polyA_polymerase"/>
</dbReference>
<sequence length="63" mass="7326">ILTDGFKIDVATARREFYEYPAALPEVELSSIKKDLYRRDFTINAMAIQLNQKHFGKLIDFFG</sequence>
<evidence type="ECO:0000256" key="5">
    <source>
        <dbReference type="ARBA" id="ARBA00022695"/>
    </source>
</evidence>
<dbReference type="GO" id="GO:0046872">
    <property type="term" value="F:metal ion binding"/>
    <property type="evidence" value="ECO:0007669"/>
    <property type="project" value="UniProtKB-KW"/>
</dbReference>
<evidence type="ECO:0000256" key="1">
    <source>
        <dbReference type="ARBA" id="ARBA00001946"/>
    </source>
</evidence>
<comment type="cofactor">
    <cofactor evidence="1">
        <name>Mg(2+)</name>
        <dbReference type="ChEBI" id="CHEBI:18420"/>
    </cofactor>
</comment>
<gene>
    <name evidence="11" type="ORF">S12H4_62890</name>
</gene>
<dbReference type="GO" id="GO:0016779">
    <property type="term" value="F:nucleotidyltransferase activity"/>
    <property type="evidence" value="ECO:0007669"/>
    <property type="project" value="UniProtKB-KW"/>
</dbReference>
<keyword evidence="8" id="KW-0460">Magnesium</keyword>
<evidence type="ECO:0000256" key="8">
    <source>
        <dbReference type="ARBA" id="ARBA00022842"/>
    </source>
</evidence>
<evidence type="ECO:0000256" key="2">
    <source>
        <dbReference type="ARBA" id="ARBA00022555"/>
    </source>
</evidence>
<feature type="domain" description="Poly A polymerase head" evidence="10">
    <location>
        <begin position="6"/>
        <end position="63"/>
    </location>
</feature>
<keyword evidence="9" id="KW-0694">RNA-binding</keyword>
<feature type="non-terminal residue" evidence="11">
    <location>
        <position position="1"/>
    </location>
</feature>
<dbReference type="Pfam" id="PF01743">
    <property type="entry name" value="PolyA_pol"/>
    <property type="match status" value="1"/>
</dbReference>
<dbReference type="GO" id="GO:0000166">
    <property type="term" value="F:nucleotide binding"/>
    <property type="evidence" value="ECO:0007669"/>
    <property type="project" value="UniProtKB-KW"/>
</dbReference>
<evidence type="ECO:0000256" key="6">
    <source>
        <dbReference type="ARBA" id="ARBA00022723"/>
    </source>
</evidence>
<proteinExistence type="predicted"/>
<keyword evidence="7" id="KW-0547">Nucleotide-binding</keyword>
<keyword evidence="2" id="KW-0820">tRNA-binding</keyword>
<accession>X1VQ60</accession>
<dbReference type="Gene3D" id="3.30.460.10">
    <property type="entry name" value="Beta Polymerase, domain 2"/>
    <property type="match status" value="1"/>
</dbReference>
<evidence type="ECO:0000313" key="11">
    <source>
        <dbReference type="EMBL" id="GAJ22327.1"/>
    </source>
</evidence>
<keyword evidence="6" id="KW-0479">Metal-binding</keyword>
<dbReference type="AlphaFoldDB" id="X1VQ60"/>
<name>X1VQ60_9ZZZZ</name>
<evidence type="ECO:0000259" key="10">
    <source>
        <dbReference type="Pfam" id="PF01743"/>
    </source>
</evidence>
<evidence type="ECO:0000256" key="4">
    <source>
        <dbReference type="ARBA" id="ARBA00022694"/>
    </source>
</evidence>
<dbReference type="PANTHER" id="PTHR47788:SF1">
    <property type="entry name" value="A-ADDING TRNA NUCLEOTIDYLTRANSFERASE"/>
    <property type="match status" value="1"/>
</dbReference>
<evidence type="ECO:0000256" key="7">
    <source>
        <dbReference type="ARBA" id="ARBA00022741"/>
    </source>
</evidence>
<protein>
    <recommendedName>
        <fullName evidence="10">Poly A polymerase head domain-containing protein</fullName>
    </recommendedName>
</protein>